<evidence type="ECO:0000313" key="5">
    <source>
        <dbReference type="Proteomes" id="UP000032668"/>
    </source>
</evidence>
<dbReference type="CDD" id="cd04301">
    <property type="entry name" value="NAT_SF"/>
    <property type="match status" value="1"/>
</dbReference>
<gene>
    <name evidence="4" type="ORF">Aam_035_021</name>
</gene>
<accession>A0A0D6PGQ0</accession>
<dbReference type="GO" id="GO:0016747">
    <property type="term" value="F:acyltransferase activity, transferring groups other than amino-acyl groups"/>
    <property type="evidence" value="ECO:0007669"/>
    <property type="project" value="InterPro"/>
</dbReference>
<evidence type="ECO:0000313" key="4">
    <source>
        <dbReference type="EMBL" id="GAN80014.1"/>
    </source>
</evidence>
<dbReference type="Gene3D" id="3.40.630.30">
    <property type="match status" value="1"/>
</dbReference>
<evidence type="ECO:0000256" key="2">
    <source>
        <dbReference type="ARBA" id="ARBA00023315"/>
    </source>
</evidence>
<dbReference type="Pfam" id="PF00583">
    <property type="entry name" value="Acetyltransf_1"/>
    <property type="match status" value="1"/>
</dbReference>
<evidence type="ECO:0000256" key="1">
    <source>
        <dbReference type="ARBA" id="ARBA00022679"/>
    </source>
</evidence>
<keyword evidence="1 4" id="KW-0808">Transferase</keyword>
<keyword evidence="5" id="KW-1185">Reference proteome</keyword>
<proteinExistence type="predicted"/>
<dbReference type="GO" id="GO:0005840">
    <property type="term" value="C:ribosome"/>
    <property type="evidence" value="ECO:0007669"/>
    <property type="project" value="UniProtKB-KW"/>
</dbReference>
<protein>
    <submittedName>
        <fullName evidence="4">Ribosomal protein alanine acetyltransferase</fullName>
    </submittedName>
</protein>
<dbReference type="STRING" id="1120923.SAMN02746095_02075"/>
<feature type="domain" description="N-acetyltransferase" evidence="3">
    <location>
        <begin position="3"/>
        <end position="140"/>
    </location>
</feature>
<evidence type="ECO:0000259" key="3">
    <source>
        <dbReference type="PROSITE" id="PS51186"/>
    </source>
</evidence>
<dbReference type="SUPFAM" id="SSF55729">
    <property type="entry name" value="Acyl-CoA N-acyltransferases (Nat)"/>
    <property type="match status" value="1"/>
</dbReference>
<keyword evidence="2" id="KW-0012">Acyltransferase</keyword>
<dbReference type="AlphaFoldDB" id="A0A0D6PGQ0"/>
<comment type="caution">
    <text evidence="4">The sequence shown here is derived from an EMBL/GenBank/DDBJ whole genome shotgun (WGS) entry which is preliminary data.</text>
</comment>
<dbReference type="InterPro" id="IPR000182">
    <property type="entry name" value="GNAT_dom"/>
</dbReference>
<dbReference type="PANTHER" id="PTHR43420">
    <property type="entry name" value="ACETYLTRANSFERASE"/>
    <property type="match status" value="1"/>
</dbReference>
<sequence>MSGMIEAGSAHIAVLAAMHKTVFPHEAWDEVGFTTLLRQPGVHGLIHEGGGFLLLRSVLDEAEILTIGVLEKRRGIGTSLLHEGLRRLRLAGVRTLYLEVATDNAPALALYEKQGFVVTGRRKAYYDDGGDALTMRLELAAPLQAGQSGTGE</sequence>
<dbReference type="PROSITE" id="PS51186">
    <property type="entry name" value="GNAT"/>
    <property type="match status" value="1"/>
</dbReference>
<reference evidence="4 5" key="1">
    <citation type="submission" date="2012-11" db="EMBL/GenBank/DDBJ databases">
        <title>Whole genome sequence of Acidocella aminolytica 101 = DSM 11237.</title>
        <authorList>
            <person name="Azuma Y."/>
            <person name="Higashiura N."/>
            <person name="Hirakawa H."/>
            <person name="Matsushita K."/>
        </authorList>
    </citation>
    <scope>NUCLEOTIDE SEQUENCE [LARGE SCALE GENOMIC DNA]</scope>
    <source>
        <strain evidence="5">101 / DSM 11237</strain>
    </source>
</reference>
<organism evidence="4 5">
    <name type="scientific">Acidocella aminolytica 101 = DSM 11237</name>
    <dbReference type="NCBI Taxonomy" id="1120923"/>
    <lineage>
        <taxon>Bacteria</taxon>
        <taxon>Pseudomonadati</taxon>
        <taxon>Pseudomonadota</taxon>
        <taxon>Alphaproteobacteria</taxon>
        <taxon>Acetobacterales</taxon>
        <taxon>Acidocellaceae</taxon>
        <taxon>Acidocella</taxon>
    </lineage>
</organism>
<dbReference type="EMBL" id="BANC01000035">
    <property type="protein sequence ID" value="GAN80014.1"/>
    <property type="molecule type" value="Genomic_DNA"/>
</dbReference>
<dbReference type="PANTHER" id="PTHR43420:SF12">
    <property type="entry name" value="N-ACETYLTRANSFERASE DOMAIN-CONTAINING PROTEIN"/>
    <property type="match status" value="1"/>
</dbReference>
<dbReference type="InterPro" id="IPR016181">
    <property type="entry name" value="Acyl_CoA_acyltransferase"/>
</dbReference>
<dbReference type="InterPro" id="IPR050680">
    <property type="entry name" value="YpeA/RimI_acetyltransf"/>
</dbReference>
<keyword evidence="4" id="KW-0687">Ribonucleoprotein</keyword>
<keyword evidence="4" id="KW-0689">Ribosomal protein</keyword>
<name>A0A0D6PGQ0_9PROT</name>
<dbReference type="Proteomes" id="UP000032668">
    <property type="component" value="Unassembled WGS sequence"/>
</dbReference>